<dbReference type="AlphaFoldDB" id="A0A6C0DPX5"/>
<name>A0A6C0DPX5_9ZZZZ</name>
<dbReference type="EMBL" id="MN739655">
    <property type="protein sequence ID" value="QHT18394.1"/>
    <property type="molecule type" value="Genomic_DNA"/>
</dbReference>
<accession>A0A6C0DPX5</accession>
<proteinExistence type="predicted"/>
<protein>
    <submittedName>
        <fullName evidence="1">Uncharacterized protein</fullName>
    </submittedName>
</protein>
<organism evidence="1">
    <name type="scientific">viral metagenome</name>
    <dbReference type="NCBI Taxonomy" id="1070528"/>
    <lineage>
        <taxon>unclassified sequences</taxon>
        <taxon>metagenomes</taxon>
        <taxon>organismal metagenomes</taxon>
    </lineage>
</organism>
<sequence length="423" mass="48896">MRFVSFCIIVACIVIIVLHVQNRWKIHTRTEGFLSIGGGSVDEIKGALADIGKDLDTFNKAAREEYPPFESDTSYLDLMNPATNSVHDPKKYQCATEAAIREFLSFFDLPDICLLYTGMRRRQYAREKIQQVAIDLKNAKAENLRDLTDKETKDRVEAYFATKVPRGLLVCTIPDLKTCTDGGRLLQYPLSLYFFDWIVFMIQIPIHFASSAMFMSLYAAYKLQKEDEQIDVAISKVDLKEAIPLPPGKDISESMPASFLEGFFNDDNLDDPEYEAILEQILNNSQNLKLIENEGMALRLVKVWKKKQMLMVLQMLKELYAMSKDVQDARNNINQTMLKGFSDENLNRIKGYAYIIATSYVQFMVNYIKTLPFIRNEYPIYRAIKLQPFLEIGKVYSRKIDQKMKQMKYFPYQVPELIYNACD</sequence>
<evidence type="ECO:0000313" key="1">
    <source>
        <dbReference type="EMBL" id="QHT18394.1"/>
    </source>
</evidence>
<reference evidence="1" key="1">
    <citation type="journal article" date="2020" name="Nature">
        <title>Giant virus diversity and host interactions through global metagenomics.</title>
        <authorList>
            <person name="Schulz F."/>
            <person name="Roux S."/>
            <person name="Paez-Espino D."/>
            <person name="Jungbluth S."/>
            <person name="Walsh D.A."/>
            <person name="Denef V.J."/>
            <person name="McMahon K.D."/>
            <person name="Konstantinidis K.T."/>
            <person name="Eloe-Fadrosh E.A."/>
            <person name="Kyrpides N.C."/>
            <person name="Woyke T."/>
        </authorList>
    </citation>
    <scope>NUCLEOTIDE SEQUENCE</scope>
    <source>
        <strain evidence="1">GVMAG-M-3300023174-46</strain>
    </source>
</reference>